<accession>A0ABQ3IRB6</accession>
<dbReference type="RefSeq" id="WP_191284960.1">
    <property type="nucleotide sequence ID" value="NZ_BNCH01000001.1"/>
</dbReference>
<comment type="caution">
    <text evidence="1">The sequence shown here is derived from an EMBL/GenBank/DDBJ whole genome shotgun (WGS) entry which is preliminary data.</text>
</comment>
<protein>
    <submittedName>
        <fullName evidence="1">Uncharacterized protein</fullName>
    </submittedName>
</protein>
<evidence type="ECO:0000313" key="2">
    <source>
        <dbReference type="Proteomes" id="UP000609802"/>
    </source>
</evidence>
<name>A0ABQ3IRB6_9RHOB</name>
<sequence>MSEKNLSDLRFPRTNIAGITEDPHDPTRAILELKGDRGGVRMRVSVPFSDLKACSDLGDGAVQDTSCPDDSAEVRRTSAETLVASVLDGAEFADVLRAVVYRFNPVHIQSAQAKAVARYLGKDEETVRRWLHEITTPKARDVWPLFFVVILAELPVATQKHVIKVLMGLADD</sequence>
<gene>
    <name evidence="1" type="ORF">GCM10016455_05770</name>
</gene>
<dbReference type="EMBL" id="BNCH01000001">
    <property type="protein sequence ID" value="GHE88485.1"/>
    <property type="molecule type" value="Genomic_DNA"/>
</dbReference>
<reference evidence="2" key="1">
    <citation type="journal article" date="2019" name="Int. J. Syst. Evol. Microbiol.">
        <title>The Global Catalogue of Microorganisms (GCM) 10K type strain sequencing project: providing services to taxonomists for standard genome sequencing and annotation.</title>
        <authorList>
            <consortium name="The Broad Institute Genomics Platform"/>
            <consortium name="The Broad Institute Genome Sequencing Center for Infectious Disease"/>
            <person name="Wu L."/>
            <person name="Ma J."/>
        </authorList>
    </citation>
    <scope>NUCLEOTIDE SEQUENCE [LARGE SCALE GENOMIC DNA]</scope>
    <source>
        <strain evidence="2">KCTC 42443</strain>
    </source>
</reference>
<keyword evidence="2" id="KW-1185">Reference proteome</keyword>
<dbReference type="Proteomes" id="UP000609802">
    <property type="component" value="Unassembled WGS sequence"/>
</dbReference>
<evidence type="ECO:0000313" key="1">
    <source>
        <dbReference type="EMBL" id="GHE88485.1"/>
    </source>
</evidence>
<proteinExistence type="predicted"/>
<organism evidence="1 2">
    <name type="scientific">Aliiroseovarius zhejiangensis</name>
    <dbReference type="NCBI Taxonomy" id="1632025"/>
    <lineage>
        <taxon>Bacteria</taxon>
        <taxon>Pseudomonadati</taxon>
        <taxon>Pseudomonadota</taxon>
        <taxon>Alphaproteobacteria</taxon>
        <taxon>Rhodobacterales</taxon>
        <taxon>Paracoccaceae</taxon>
        <taxon>Aliiroseovarius</taxon>
    </lineage>
</organism>